<dbReference type="PROSITE" id="PS50089">
    <property type="entry name" value="ZF_RING_2"/>
    <property type="match status" value="1"/>
</dbReference>
<dbReference type="HOGENOM" id="CLU_019709_0_0_1"/>
<feature type="region of interest" description="Disordered" evidence="5">
    <location>
        <begin position="258"/>
        <end position="368"/>
    </location>
</feature>
<feature type="domain" description="RING-type" evidence="6">
    <location>
        <begin position="6"/>
        <end position="29"/>
    </location>
</feature>
<feature type="domain" description="TRAF-type" evidence="7">
    <location>
        <begin position="74"/>
        <end position="122"/>
    </location>
</feature>
<name>A0A0C2WU69_SERVB</name>
<accession>A0A0C2WU69</accession>
<dbReference type="Pfam" id="PF02176">
    <property type="entry name" value="zf-TRAF"/>
    <property type="match status" value="1"/>
</dbReference>
<evidence type="ECO:0008006" key="10">
    <source>
        <dbReference type="Google" id="ProtNLM"/>
    </source>
</evidence>
<dbReference type="InterPro" id="IPR018957">
    <property type="entry name" value="Znf_C3HC4_RING-type"/>
</dbReference>
<dbReference type="InterPro" id="IPR001293">
    <property type="entry name" value="Znf_TRAF"/>
</dbReference>
<dbReference type="GO" id="GO:0008270">
    <property type="term" value="F:zinc ion binding"/>
    <property type="evidence" value="ECO:0007669"/>
    <property type="project" value="UniProtKB-KW"/>
</dbReference>
<feature type="compositionally biased region" description="Low complexity" evidence="5">
    <location>
        <begin position="324"/>
        <end position="333"/>
    </location>
</feature>
<dbReference type="AlphaFoldDB" id="A0A0C2WU69"/>
<keyword evidence="1 4" id="KW-0479">Metal-binding</keyword>
<dbReference type="SUPFAM" id="SSF57850">
    <property type="entry name" value="RING/U-box"/>
    <property type="match status" value="1"/>
</dbReference>
<protein>
    <recommendedName>
        <fullName evidence="10">RING-type domain-containing protein</fullName>
    </recommendedName>
</protein>
<feature type="compositionally biased region" description="Polar residues" evidence="5">
    <location>
        <begin position="262"/>
        <end position="295"/>
    </location>
</feature>
<feature type="zinc finger region" description="TRAF-type" evidence="4">
    <location>
        <begin position="74"/>
        <end position="122"/>
    </location>
</feature>
<dbReference type="Gene3D" id="3.30.40.10">
    <property type="entry name" value="Zinc/RING finger domain, C3HC4 (zinc finger)"/>
    <property type="match status" value="3"/>
</dbReference>
<evidence type="ECO:0000256" key="4">
    <source>
        <dbReference type="PROSITE-ProRule" id="PRU00207"/>
    </source>
</evidence>
<dbReference type="PROSITE" id="PS50145">
    <property type="entry name" value="ZF_TRAF"/>
    <property type="match status" value="2"/>
</dbReference>
<feature type="domain" description="TRAF-type" evidence="7">
    <location>
        <begin position="128"/>
        <end position="173"/>
    </location>
</feature>
<evidence type="ECO:0000256" key="3">
    <source>
        <dbReference type="ARBA" id="ARBA00022833"/>
    </source>
</evidence>
<dbReference type="InterPro" id="IPR017907">
    <property type="entry name" value="Znf_RING_CS"/>
</dbReference>
<dbReference type="InterPro" id="IPR013083">
    <property type="entry name" value="Znf_RING/FYVE/PHD"/>
</dbReference>
<evidence type="ECO:0000256" key="1">
    <source>
        <dbReference type="ARBA" id="ARBA00022723"/>
    </source>
</evidence>
<sequence length="510" mass="55228">MSTSTCGHTFCLACISEALSHTPQCPVDRSSLRSHDLKPAHAIIRNLVDELLVECPNKYKGCMETPQRHIVDIHTRDMCGYTAVPCPSAKCRSMPLRKDLTDHQLSCDRRSIQCPACKQSIPLADAETHAGECPRGVTSCLDCGIQFPREDLSVHCDACPLATVLCPHASFGCSWVGIREDLQQLPSQPDQVPSLDHNFHLTTCPYEALKGFFSLHATQNASLRAENTALREEICTLRSGLRDLEDDVGRAKVALGPWFRPESQQNDQSHNLPSSSRQTHHNQSQSVGLLPQQPSERIPMRRRLSSPFTSGVLGFPDPPRETEASSSSVASISTDNTLSGLPASPPRGELSSPVFGTGRPGHAGATLSFGSNPLPTLLIQDFPRHSQTPIPPVDVSGSLVGSLEGLRGSVARVAGEVDGVGRRLDMQFTTEMLRMHEEVASLRATVHGLRMQVHTFMNSNLMNGAGGIGYTQYGAGDSATVQYVNQSPPPSTVISIAGTVTHRRVAENKL</sequence>
<keyword evidence="9" id="KW-1185">Reference proteome</keyword>
<organism evidence="8 9">
    <name type="scientific">Serendipita vermifera MAFF 305830</name>
    <dbReference type="NCBI Taxonomy" id="933852"/>
    <lineage>
        <taxon>Eukaryota</taxon>
        <taxon>Fungi</taxon>
        <taxon>Dikarya</taxon>
        <taxon>Basidiomycota</taxon>
        <taxon>Agaricomycotina</taxon>
        <taxon>Agaricomycetes</taxon>
        <taxon>Sebacinales</taxon>
        <taxon>Serendipitaceae</taxon>
        <taxon>Serendipita</taxon>
    </lineage>
</organism>
<reference evidence="9" key="2">
    <citation type="submission" date="2015-01" db="EMBL/GenBank/DDBJ databases">
        <title>Evolutionary Origins and Diversification of the Mycorrhizal Mutualists.</title>
        <authorList>
            <consortium name="DOE Joint Genome Institute"/>
            <consortium name="Mycorrhizal Genomics Consortium"/>
            <person name="Kohler A."/>
            <person name="Kuo A."/>
            <person name="Nagy L.G."/>
            <person name="Floudas D."/>
            <person name="Copeland A."/>
            <person name="Barry K.W."/>
            <person name="Cichocki N."/>
            <person name="Veneault-Fourrey C."/>
            <person name="LaButti K."/>
            <person name="Lindquist E.A."/>
            <person name="Lipzen A."/>
            <person name="Lundell T."/>
            <person name="Morin E."/>
            <person name="Murat C."/>
            <person name="Riley R."/>
            <person name="Ohm R."/>
            <person name="Sun H."/>
            <person name="Tunlid A."/>
            <person name="Henrissat B."/>
            <person name="Grigoriev I.V."/>
            <person name="Hibbett D.S."/>
            <person name="Martin F."/>
        </authorList>
    </citation>
    <scope>NUCLEOTIDE SEQUENCE [LARGE SCALE GENOMIC DNA]</scope>
    <source>
        <strain evidence="9">MAFF 305830</strain>
    </source>
</reference>
<evidence type="ECO:0000259" key="7">
    <source>
        <dbReference type="PROSITE" id="PS50145"/>
    </source>
</evidence>
<dbReference type="SUPFAM" id="SSF49599">
    <property type="entry name" value="TRAF domain-like"/>
    <property type="match status" value="2"/>
</dbReference>
<reference evidence="8 9" key="1">
    <citation type="submission" date="2014-04" db="EMBL/GenBank/DDBJ databases">
        <authorList>
            <consortium name="DOE Joint Genome Institute"/>
            <person name="Kuo A."/>
            <person name="Zuccaro A."/>
            <person name="Kohler A."/>
            <person name="Nagy L.G."/>
            <person name="Floudas D."/>
            <person name="Copeland A."/>
            <person name="Barry K.W."/>
            <person name="Cichocki N."/>
            <person name="Veneault-Fourrey C."/>
            <person name="LaButti K."/>
            <person name="Lindquist E.A."/>
            <person name="Lipzen A."/>
            <person name="Lundell T."/>
            <person name="Morin E."/>
            <person name="Murat C."/>
            <person name="Sun H."/>
            <person name="Tunlid A."/>
            <person name="Henrissat B."/>
            <person name="Grigoriev I.V."/>
            <person name="Hibbett D.S."/>
            <person name="Martin F."/>
            <person name="Nordberg H.P."/>
            <person name="Cantor M.N."/>
            <person name="Hua S.X."/>
        </authorList>
    </citation>
    <scope>NUCLEOTIDE SEQUENCE [LARGE SCALE GENOMIC DNA]</scope>
    <source>
        <strain evidence="8 9">MAFF 305830</strain>
    </source>
</reference>
<evidence type="ECO:0000313" key="9">
    <source>
        <dbReference type="Proteomes" id="UP000054097"/>
    </source>
</evidence>
<evidence type="ECO:0000313" key="8">
    <source>
        <dbReference type="EMBL" id="KIM29693.1"/>
    </source>
</evidence>
<dbReference type="STRING" id="933852.A0A0C2WU69"/>
<dbReference type="Proteomes" id="UP000054097">
    <property type="component" value="Unassembled WGS sequence"/>
</dbReference>
<dbReference type="Pfam" id="PF00097">
    <property type="entry name" value="zf-C3HC4"/>
    <property type="match status" value="1"/>
</dbReference>
<dbReference type="EMBL" id="KN824287">
    <property type="protein sequence ID" value="KIM29693.1"/>
    <property type="molecule type" value="Genomic_DNA"/>
</dbReference>
<keyword evidence="2 4" id="KW-0863">Zinc-finger</keyword>
<dbReference type="PROSITE" id="PS00518">
    <property type="entry name" value="ZF_RING_1"/>
    <property type="match status" value="1"/>
</dbReference>
<gene>
    <name evidence="8" type="ORF">M408DRAFT_328557</name>
</gene>
<dbReference type="PANTHER" id="PTHR10131:SF94">
    <property type="entry name" value="TNF RECEPTOR-ASSOCIATED FACTOR 4"/>
    <property type="match status" value="1"/>
</dbReference>
<feature type="zinc finger region" description="TRAF-type" evidence="4">
    <location>
        <begin position="128"/>
        <end position="173"/>
    </location>
</feature>
<keyword evidence="3 4" id="KW-0862">Zinc</keyword>
<evidence type="ECO:0000256" key="5">
    <source>
        <dbReference type="SAM" id="MobiDB-lite"/>
    </source>
</evidence>
<evidence type="ECO:0000256" key="2">
    <source>
        <dbReference type="ARBA" id="ARBA00022771"/>
    </source>
</evidence>
<dbReference type="InterPro" id="IPR001841">
    <property type="entry name" value="Znf_RING"/>
</dbReference>
<proteinExistence type="predicted"/>
<dbReference type="OrthoDB" id="1630758at2759"/>
<evidence type="ECO:0000259" key="6">
    <source>
        <dbReference type="PROSITE" id="PS50089"/>
    </source>
</evidence>
<dbReference type="PANTHER" id="PTHR10131">
    <property type="entry name" value="TNF RECEPTOR ASSOCIATED FACTOR"/>
    <property type="match status" value="1"/>
</dbReference>